<keyword evidence="5" id="KW-0457">Lysine biosynthesis</keyword>
<gene>
    <name evidence="8" type="ORF">METZ01_LOCUS45133</name>
</gene>
<evidence type="ECO:0000256" key="7">
    <source>
        <dbReference type="ARBA" id="ARBA00051712"/>
    </source>
</evidence>
<evidence type="ECO:0000256" key="4">
    <source>
        <dbReference type="ARBA" id="ARBA00022605"/>
    </source>
</evidence>
<dbReference type="NCBIfam" id="TIGR00652">
    <property type="entry name" value="DapF"/>
    <property type="match status" value="1"/>
</dbReference>
<comment type="catalytic activity">
    <reaction evidence="7">
        <text>(2S,6S)-2,6-diaminopimelate = meso-2,6-diaminopimelate</text>
        <dbReference type="Rhea" id="RHEA:15393"/>
        <dbReference type="ChEBI" id="CHEBI:57609"/>
        <dbReference type="ChEBI" id="CHEBI:57791"/>
        <dbReference type="EC" id="5.1.1.7"/>
    </reaction>
</comment>
<name>A0A381RMP8_9ZZZZ</name>
<dbReference type="HAMAP" id="MF_00197">
    <property type="entry name" value="DAP_epimerase"/>
    <property type="match status" value="1"/>
</dbReference>
<comment type="pathway">
    <text evidence="1">Amino-acid biosynthesis; L-lysine biosynthesis via DAP pathway; DL-2,6-diaminopimelate from LL-2,6-diaminopimelate: step 1/1.</text>
</comment>
<dbReference type="Pfam" id="PF01678">
    <property type="entry name" value="DAP_epimerase"/>
    <property type="match status" value="2"/>
</dbReference>
<dbReference type="GO" id="GO:0008837">
    <property type="term" value="F:diaminopimelate epimerase activity"/>
    <property type="evidence" value="ECO:0007669"/>
    <property type="project" value="UniProtKB-EC"/>
</dbReference>
<evidence type="ECO:0000256" key="5">
    <source>
        <dbReference type="ARBA" id="ARBA00023154"/>
    </source>
</evidence>
<evidence type="ECO:0000256" key="3">
    <source>
        <dbReference type="ARBA" id="ARBA00013080"/>
    </source>
</evidence>
<dbReference type="Gene3D" id="3.10.310.10">
    <property type="entry name" value="Diaminopimelate Epimerase, Chain A, domain 1"/>
    <property type="match status" value="2"/>
</dbReference>
<evidence type="ECO:0000313" key="8">
    <source>
        <dbReference type="EMBL" id="SUZ92279.1"/>
    </source>
</evidence>
<organism evidence="8">
    <name type="scientific">marine metagenome</name>
    <dbReference type="NCBI Taxonomy" id="408172"/>
    <lineage>
        <taxon>unclassified sequences</taxon>
        <taxon>metagenomes</taxon>
        <taxon>ecological metagenomes</taxon>
    </lineage>
</organism>
<dbReference type="SUPFAM" id="SSF54506">
    <property type="entry name" value="Diaminopimelate epimerase-like"/>
    <property type="match status" value="2"/>
</dbReference>
<accession>A0A381RMP8</accession>
<dbReference type="EC" id="5.1.1.7" evidence="3"/>
<evidence type="ECO:0000256" key="1">
    <source>
        <dbReference type="ARBA" id="ARBA00005196"/>
    </source>
</evidence>
<evidence type="ECO:0000256" key="6">
    <source>
        <dbReference type="ARBA" id="ARBA00023235"/>
    </source>
</evidence>
<dbReference type="EMBL" id="UINC01002046">
    <property type="protein sequence ID" value="SUZ92279.1"/>
    <property type="molecule type" value="Genomic_DNA"/>
</dbReference>
<dbReference type="InterPro" id="IPR001653">
    <property type="entry name" value="DAP_epimerase_DapF"/>
</dbReference>
<dbReference type="PANTHER" id="PTHR31689">
    <property type="entry name" value="DIAMINOPIMELATE EPIMERASE, CHLOROPLASTIC"/>
    <property type="match status" value="1"/>
</dbReference>
<dbReference type="InterPro" id="IPR018510">
    <property type="entry name" value="DAP_epimerase_AS"/>
</dbReference>
<dbReference type="PROSITE" id="PS01326">
    <property type="entry name" value="DAP_EPIMERASE"/>
    <property type="match status" value="1"/>
</dbReference>
<dbReference type="GO" id="GO:0005829">
    <property type="term" value="C:cytosol"/>
    <property type="evidence" value="ECO:0007669"/>
    <property type="project" value="TreeGrafter"/>
</dbReference>
<protein>
    <recommendedName>
        <fullName evidence="3">diaminopimelate epimerase</fullName>
        <ecNumber evidence="3">5.1.1.7</ecNumber>
    </recommendedName>
</protein>
<reference evidence="8" key="1">
    <citation type="submission" date="2018-05" db="EMBL/GenBank/DDBJ databases">
        <authorList>
            <person name="Lanie J.A."/>
            <person name="Ng W.-L."/>
            <person name="Kazmierczak K.M."/>
            <person name="Andrzejewski T.M."/>
            <person name="Davidsen T.M."/>
            <person name="Wayne K.J."/>
            <person name="Tettelin H."/>
            <person name="Glass J.I."/>
            <person name="Rusch D."/>
            <person name="Podicherti R."/>
            <person name="Tsui H.-C.T."/>
            <person name="Winkler M.E."/>
        </authorList>
    </citation>
    <scope>NUCLEOTIDE SEQUENCE</scope>
</reference>
<evidence type="ECO:0000256" key="2">
    <source>
        <dbReference type="ARBA" id="ARBA00010219"/>
    </source>
</evidence>
<sequence length="281" mass="31461">MEENNKNIERFVRMNGAGNKFLVFESFQKSLNVNQELVKKLYNTQIDDPFDQFVLLEKAKRQGDAHVSFWNADGSTSGMCGNALRCVAHLVFARKNRDLIILETINKDINCWKSNNLISVDVGIPSFEWNDIPLNNEVEDTLSMKLPSAPCDLPNFSAVNIGNPHAVFFFREVTPELKKYGYEIENNPIFPERVNVSFANILNRNLVKLDVWERGSGITLACGSAACATVAVGSKLNLMDKEVEVSLPGGILKIVLDENGHIILTGPYEIEKEIKINLSDI</sequence>
<dbReference type="GO" id="GO:0009089">
    <property type="term" value="P:lysine biosynthetic process via diaminopimelate"/>
    <property type="evidence" value="ECO:0007669"/>
    <property type="project" value="UniProtKB-UniPathway"/>
</dbReference>
<dbReference type="UniPathway" id="UPA00034">
    <property type="reaction ID" value="UER00025"/>
</dbReference>
<dbReference type="AlphaFoldDB" id="A0A381RMP8"/>
<keyword evidence="6" id="KW-0413">Isomerase</keyword>
<dbReference type="PANTHER" id="PTHR31689:SF0">
    <property type="entry name" value="DIAMINOPIMELATE EPIMERASE"/>
    <property type="match status" value="1"/>
</dbReference>
<keyword evidence="4" id="KW-0028">Amino-acid biosynthesis</keyword>
<comment type="similarity">
    <text evidence="2">Belongs to the diaminopimelate epimerase family.</text>
</comment>
<proteinExistence type="inferred from homology"/>